<dbReference type="EC" id="3.2.1.21" evidence="3"/>
<feature type="domain" description="Glycoside hydrolase family 3 N-terminal" evidence="8">
    <location>
        <begin position="85"/>
        <end position="381"/>
    </location>
</feature>
<dbReference type="SUPFAM" id="SSF51445">
    <property type="entry name" value="(Trans)glycosidases"/>
    <property type="match status" value="1"/>
</dbReference>
<evidence type="ECO:0000256" key="1">
    <source>
        <dbReference type="ARBA" id="ARBA00000448"/>
    </source>
</evidence>
<sequence>MSTPTTTTAPYRDPGLPVAARVEDLLARMSLEEKAGLLFHTMLTVGPGGSLPAADPAFGLPSAEEMVLGRGMTHFNLLGAAPTAQELARWHNALQELAAQTRLGIPVTVSTDPRSAFTDNPGTAAMAGPFSQWPETLGLAAVGDAGLVERFADTVRREYLAVGLRVALHPQVDLATEPRWSRIGGTFGEDAELTSRLVVAYVRGFQGERLGPGSVATMVKHFPGGGPQLDGEDPHFAYGREQVYPGGNFEHHLLPFEAAFAAGASQVMPYYGMPVGTRYEEVGFGFNRDVVTGLLRERYGFDGIVCADWGLLTDSEIMGQPMPARAWGVEHLTPLERAAKALDAGVDQFGGEARPELVVELVRSGRISAERLDVSVRRLLREKFVLGLFDDPFVDEGAAGAVVGRADFRAAGEAAQRAAVTVLTNTPAGPREVPVLPLPRGARLYLEGVDPAAVGDRAVVVASPEEADVAVVRLEAPYEPRPGAFEAFFHAGSLEFPAAERERVVRLCRTVPTVVDVHLDRPAVLPEVAAAAAALVVTFGSSDAALLDVLLGDAAGRGRLPFDLPSSTAAVVASRTDVPFDTADPLFRCGHGLDLAPTGPTAPATETAADTATRSAPA</sequence>
<dbReference type="EMBL" id="BAABIL010000185">
    <property type="protein sequence ID" value="GAA4974147.1"/>
    <property type="molecule type" value="Genomic_DNA"/>
</dbReference>
<dbReference type="Pfam" id="PF00933">
    <property type="entry name" value="Glyco_hydro_3"/>
    <property type="match status" value="1"/>
</dbReference>
<feature type="domain" description="Glycoside hydrolase family 3 C-terminal" evidence="9">
    <location>
        <begin position="456"/>
        <end position="594"/>
    </location>
</feature>
<evidence type="ECO:0000259" key="9">
    <source>
        <dbReference type="Pfam" id="PF01915"/>
    </source>
</evidence>
<proteinExistence type="inferred from homology"/>
<dbReference type="PANTHER" id="PTHR30620">
    <property type="entry name" value="PERIPLASMIC BETA-GLUCOSIDASE-RELATED"/>
    <property type="match status" value="1"/>
</dbReference>
<evidence type="ECO:0000259" key="8">
    <source>
        <dbReference type="Pfam" id="PF00933"/>
    </source>
</evidence>
<keyword evidence="5 10" id="KW-0378">Hydrolase</keyword>
<protein>
    <recommendedName>
        <fullName evidence="3">beta-glucosidase</fullName>
        <ecNumber evidence="3">3.2.1.21</ecNumber>
    </recommendedName>
</protein>
<dbReference type="RefSeq" id="WP_345711739.1">
    <property type="nucleotide sequence ID" value="NZ_BAABIL010000185.1"/>
</dbReference>
<dbReference type="InterPro" id="IPR001764">
    <property type="entry name" value="Glyco_hydro_3_N"/>
</dbReference>
<keyword evidence="4" id="KW-0732">Signal</keyword>
<evidence type="ECO:0000256" key="4">
    <source>
        <dbReference type="ARBA" id="ARBA00022729"/>
    </source>
</evidence>
<dbReference type="SUPFAM" id="SSF52279">
    <property type="entry name" value="Beta-D-glucan exohydrolase, C-terminal domain"/>
    <property type="match status" value="1"/>
</dbReference>
<evidence type="ECO:0000313" key="11">
    <source>
        <dbReference type="Proteomes" id="UP001501195"/>
    </source>
</evidence>
<dbReference type="Gene3D" id="3.40.50.1700">
    <property type="entry name" value="Glycoside hydrolase family 3 C-terminal domain"/>
    <property type="match status" value="1"/>
</dbReference>
<accession>A0ABP9HMI1</accession>
<comment type="caution">
    <text evidence="10">The sequence shown here is derived from an EMBL/GenBank/DDBJ whole genome shotgun (WGS) entry which is preliminary data.</text>
</comment>
<evidence type="ECO:0000256" key="2">
    <source>
        <dbReference type="ARBA" id="ARBA00005336"/>
    </source>
</evidence>
<name>A0ABP9HMI1_9ACTN</name>
<dbReference type="InterPro" id="IPR051915">
    <property type="entry name" value="Cellulose_Degrad_GH3"/>
</dbReference>
<comment type="similarity">
    <text evidence="2">Belongs to the glycosyl hydrolase 3 family.</text>
</comment>
<evidence type="ECO:0000256" key="7">
    <source>
        <dbReference type="SAM" id="MobiDB-lite"/>
    </source>
</evidence>
<organism evidence="10 11">
    <name type="scientific">Kineococcus glutinatus</name>
    <dbReference type="NCBI Taxonomy" id="1070872"/>
    <lineage>
        <taxon>Bacteria</taxon>
        <taxon>Bacillati</taxon>
        <taxon>Actinomycetota</taxon>
        <taxon>Actinomycetes</taxon>
        <taxon>Kineosporiales</taxon>
        <taxon>Kineosporiaceae</taxon>
        <taxon>Kineococcus</taxon>
    </lineage>
</organism>
<feature type="region of interest" description="Disordered" evidence="7">
    <location>
        <begin position="597"/>
        <end position="618"/>
    </location>
</feature>
<dbReference type="InterPro" id="IPR017853">
    <property type="entry name" value="GH"/>
</dbReference>
<gene>
    <name evidence="10" type="ORF">GCM10023225_14260</name>
</gene>
<evidence type="ECO:0000256" key="6">
    <source>
        <dbReference type="ARBA" id="ARBA00023295"/>
    </source>
</evidence>
<keyword evidence="11" id="KW-1185">Reference proteome</keyword>
<evidence type="ECO:0000256" key="5">
    <source>
        <dbReference type="ARBA" id="ARBA00022801"/>
    </source>
</evidence>
<reference evidence="11" key="1">
    <citation type="journal article" date="2019" name="Int. J. Syst. Evol. Microbiol.">
        <title>The Global Catalogue of Microorganisms (GCM) 10K type strain sequencing project: providing services to taxonomists for standard genome sequencing and annotation.</title>
        <authorList>
            <consortium name="The Broad Institute Genomics Platform"/>
            <consortium name="The Broad Institute Genome Sequencing Center for Infectious Disease"/>
            <person name="Wu L."/>
            <person name="Ma J."/>
        </authorList>
    </citation>
    <scope>NUCLEOTIDE SEQUENCE [LARGE SCALE GENOMIC DNA]</scope>
    <source>
        <strain evidence="11">JCM 18126</strain>
    </source>
</reference>
<comment type="catalytic activity">
    <reaction evidence="1">
        <text>Hydrolysis of terminal, non-reducing beta-D-glucosyl residues with release of beta-D-glucose.</text>
        <dbReference type="EC" id="3.2.1.21"/>
    </reaction>
</comment>
<dbReference type="GO" id="GO:0016787">
    <property type="term" value="F:hydrolase activity"/>
    <property type="evidence" value="ECO:0007669"/>
    <property type="project" value="UniProtKB-KW"/>
</dbReference>
<dbReference type="InterPro" id="IPR002772">
    <property type="entry name" value="Glyco_hydro_3_C"/>
</dbReference>
<evidence type="ECO:0000313" key="10">
    <source>
        <dbReference type="EMBL" id="GAA4974147.1"/>
    </source>
</evidence>
<dbReference type="PANTHER" id="PTHR30620:SF16">
    <property type="entry name" value="LYSOSOMAL BETA GLUCOSIDASE"/>
    <property type="match status" value="1"/>
</dbReference>
<dbReference type="Proteomes" id="UP001501195">
    <property type="component" value="Unassembled WGS sequence"/>
</dbReference>
<dbReference type="Gene3D" id="3.20.20.300">
    <property type="entry name" value="Glycoside hydrolase, family 3, N-terminal domain"/>
    <property type="match status" value="1"/>
</dbReference>
<dbReference type="PRINTS" id="PR00133">
    <property type="entry name" value="GLHYDRLASE3"/>
</dbReference>
<dbReference type="Pfam" id="PF01915">
    <property type="entry name" value="Glyco_hydro_3_C"/>
    <property type="match status" value="1"/>
</dbReference>
<evidence type="ECO:0000256" key="3">
    <source>
        <dbReference type="ARBA" id="ARBA00012744"/>
    </source>
</evidence>
<keyword evidence="6" id="KW-0326">Glycosidase</keyword>
<dbReference type="InterPro" id="IPR036962">
    <property type="entry name" value="Glyco_hydro_3_N_sf"/>
</dbReference>
<dbReference type="InterPro" id="IPR036881">
    <property type="entry name" value="Glyco_hydro_3_C_sf"/>
</dbReference>